<dbReference type="STRING" id="4096.A0A1U7VCR7"/>
<reference evidence="2" key="1">
    <citation type="journal article" date="2013" name="Genome Biol.">
        <title>Reference genomes and transcriptomes of Nicotiana sylvestris and Nicotiana tomentosiformis.</title>
        <authorList>
            <person name="Sierro N."/>
            <person name="Battey J.N."/>
            <person name="Ouadi S."/>
            <person name="Bovet L."/>
            <person name="Goepfert S."/>
            <person name="Bakaher N."/>
            <person name="Peitsch M.C."/>
            <person name="Ivanov N.V."/>
        </authorList>
    </citation>
    <scope>NUCLEOTIDE SEQUENCE [LARGE SCALE GENOMIC DNA]</scope>
</reference>
<dbReference type="SUPFAM" id="SSF53098">
    <property type="entry name" value="Ribonuclease H-like"/>
    <property type="match status" value="2"/>
</dbReference>
<dbReference type="InterPro" id="IPR001584">
    <property type="entry name" value="Integrase_cat-core"/>
</dbReference>
<organism evidence="2 3">
    <name type="scientific">Nicotiana sylvestris</name>
    <name type="common">Wood tobacco</name>
    <name type="synonym">South American tobacco</name>
    <dbReference type="NCBI Taxonomy" id="4096"/>
    <lineage>
        <taxon>Eukaryota</taxon>
        <taxon>Viridiplantae</taxon>
        <taxon>Streptophyta</taxon>
        <taxon>Embryophyta</taxon>
        <taxon>Tracheophyta</taxon>
        <taxon>Spermatophyta</taxon>
        <taxon>Magnoliopsida</taxon>
        <taxon>eudicotyledons</taxon>
        <taxon>Gunneridae</taxon>
        <taxon>Pentapetalae</taxon>
        <taxon>asterids</taxon>
        <taxon>lamiids</taxon>
        <taxon>Solanales</taxon>
        <taxon>Solanaceae</taxon>
        <taxon>Nicotianoideae</taxon>
        <taxon>Nicotianeae</taxon>
        <taxon>Nicotiana</taxon>
    </lineage>
</organism>
<dbReference type="AlphaFoldDB" id="A0A1U7VCR7"/>
<dbReference type="PANTHER" id="PTHR48475:SF1">
    <property type="entry name" value="RNASE H TYPE-1 DOMAIN-CONTAINING PROTEIN"/>
    <property type="match status" value="1"/>
</dbReference>
<dbReference type="Pfam" id="PF13456">
    <property type="entry name" value="RVT_3"/>
    <property type="match status" value="1"/>
</dbReference>
<reference evidence="3" key="2">
    <citation type="submission" date="2025-08" db="UniProtKB">
        <authorList>
            <consortium name="RefSeq"/>
        </authorList>
    </citation>
    <scope>IDENTIFICATION</scope>
    <source>
        <tissue evidence="3">Leaf</tissue>
    </source>
</reference>
<evidence type="ECO:0000259" key="1">
    <source>
        <dbReference type="PROSITE" id="PS50994"/>
    </source>
</evidence>
<dbReference type="GO" id="GO:0015074">
    <property type="term" value="P:DNA integration"/>
    <property type="evidence" value="ECO:0007669"/>
    <property type="project" value="InterPro"/>
</dbReference>
<dbReference type="InterPro" id="IPR012337">
    <property type="entry name" value="RNaseH-like_sf"/>
</dbReference>
<dbReference type="InterPro" id="IPR036397">
    <property type="entry name" value="RNaseH_sf"/>
</dbReference>
<gene>
    <name evidence="3" type="primary">LOC104215932</name>
</gene>
<accession>A0A1U7VCR7</accession>
<dbReference type="GO" id="GO:0003676">
    <property type="term" value="F:nucleic acid binding"/>
    <property type="evidence" value="ECO:0007669"/>
    <property type="project" value="InterPro"/>
</dbReference>
<dbReference type="Gene3D" id="3.30.420.10">
    <property type="entry name" value="Ribonuclease H-like superfamily/Ribonuclease H"/>
    <property type="match status" value="2"/>
</dbReference>
<protein>
    <submittedName>
        <fullName evidence="3">Uncharacterized protein LOC104215932</fullName>
    </submittedName>
</protein>
<dbReference type="GO" id="GO:0004523">
    <property type="term" value="F:RNA-DNA hybrid ribonuclease activity"/>
    <property type="evidence" value="ECO:0007669"/>
    <property type="project" value="InterPro"/>
</dbReference>
<evidence type="ECO:0000313" key="3">
    <source>
        <dbReference type="RefSeq" id="XP_009764173.1"/>
    </source>
</evidence>
<dbReference type="Proteomes" id="UP000189701">
    <property type="component" value="Unplaced"/>
</dbReference>
<dbReference type="eggNOG" id="KOG0017">
    <property type="taxonomic scope" value="Eukaryota"/>
</dbReference>
<dbReference type="PANTHER" id="PTHR48475">
    <property type="entry name" value="RIBONUCLEASE H"/>
    <property type="match status" value="1"/>
</dbReference>
<dbReference type="RefSeq" id="XP_009764173.1">
    <property type="nucleotide sequence ID" value="XM_009765871.1"/>
</dbReference>
<sequence length="317" mass="36134">MPKVEKEAACTSPKVHDLWVLYTDGASNTSRLGLELVLEVLTSEVIRQSIRCLDMTNNEVEYEAVIARLKLALKYRAKGVVLRCDSQLIVNQAIGTFQIKEQRLQKYQAKICKLLPEFDECWFDQIPRAQNIETDGLYKLVVTTKNITGKGNAVTLLHLSIDQIEDRVLLDDKKEAKKFRMQAVEAGEFAQIREQEVITFIRINIMCCFGLPKEISYDNGPQFTGKKIIEFFEKWDIKRILSMPYHLTGNGQAKSSNKSMLNIMKKKLENIKGLWPELLPEVLWSYCTTPKTSTGETPYTLVYGTDAVIALESDNQV</sequence>
<feature type="domain" description="Integrase catalytic" evidence="1">
    <location>
        <begin position="123"/>
        <end position="306"/>
    </location>
</feature>
<evidence type="ECO:0000313" key="2">
    <source>
        <dbReference type="Proteomes" id="UP000189701"/>
    </source>
</evidence>
<dbReference type="InterPro" id="IPR002156">
    <property type="entry name" value="RNaseH_domain"/>
</dbReference>
<dbReference type="CDD" id="cd09279">
    <property type="entry name" value="RNase_HI_like"/>
    <property type="match status" value="1"/>
</dbReference>
<name>A0A1U7VCR7_NICSY</name>
<proteinExistence type="predicted"/>
<dbReference type="PROSITE" id="PS50994">
    <property type="entry name" value="INTEGRASE"/>
    <property type="match status" value="1"/>
</dbReference>
<dbReference type="OrthoDB" id="1302587at2759"/>
<keyword evidence="2" id="KW-1185">Reference proteome</keyword>